<feature type="domain" description="Glycoside hydrolase family 13 N-terminal" evidence="2">
    <location>
        <begin position="64"/>
        <end position="149"/>
    </location>
</feature>
<dbReference type="GO" id="GO:0005978">
    <property type="term" value="P:glycogen biosynthetic process"/>
    <property type="evidence" value="ECO:0007669"/>
    <property type="project" value="TreeGrafter"/>
</dbReference>
<dbReference type="SUPFAM" id="SSF81296">
    <property type="entry name" value="E set domains"/>
    <property type="match status" value="1"/>
</dbReference>
<evidence type="ECO:0000313" key="3">
    <source>
        <dbReference type="EMBL" id="GMG39461.1"/>
    </source>
</evidence>
<accession>A0A9W6YZ94</accession>
<reference evidence="3" key="1">
    <citation type="submission" date="2023-04" db="EMBL/GenBank/DDBJ databases">
        <title>Ambrosiozyma monospora NBRC 1965.</title>
        <authorList>
            <person name="Ichikawa N."/>
            <person name="Sato H."/>
            <person name="Tonouchi N."/>
        </authorList>
    </citation>
    <scope>NUCLEOTIDE SEQUENCE</scope>
    <source>
        <strain evidence="3">NBRC 1965</strain>
    </source>
</reference>
<keyword evidence="4" id="KW-1185">Reference proteome</keyword>
<organism evidence="3 4">
    <name type="scientific">Ambrosiozyma monospora</name>
    <name type="common">Yeast</name>
    <name type="synonym">Endomycopsis monosporus</name>
    <dbReference type="NCBI Taxonomy" id="43982"/>
    <lineage>
        <taxon>Eukaryota</taxon>
        <taxon>Fungi</taxon>
        <taxon>Dikarya</taxon>
        <taxon>Ascomycota</taxon>
        <taxon>Saccharomycotina</taxon>
        <taxon>Pichiomycetes</taxon>
        <taxon>Pichiales</taxon>
        <taxon>Pichiaceae</taxon>
        <taxon>Ambrosiozyma</taxon>
    </lineage>
</organism>
<dbReference type="EMBL" id="BSXU01002931">
    <property type="protein sequence ID" value="GMG39461.1"/>
    <property type="molecule type" value="Genomic_DNA"/>
</dbReference>
<dbReference type="GO" id="GO:0004553">
    <property type="term" value="F:hydrolase activity, hydrolyzing O-glycosyl compounds"/>
    <property type="evidence" value="ECO:0007669"/>
    <property type="project" value="InterPro"/>
</dbReference>
<sequence length="199" mass="22528">MSTENNSQSVVIPPSVKGLVDIDPWLEPHVEELAYRRKLADDWIVKLNDTEGGILKFADSYKTLGLHVQKDNSITYKEYAPNAVHATLFGDFNNWQHDTHPMKKDEFGFFHIVVPPNADGSPAIPHNSRVKIFLTLPDGSRIARLPPYIQRATAPPKESGDSNYEARFWNPESTYKFQNARPKLPNSLKIYEAHVGFGL</sequence>
<comment type="caution">
    <text evidence="3">The sequence shown here is derived from an EMBL/GenBank/DDBJ whole genome shotgun (WGS) entry which is preliminary data.</text>
</comment>
<dbReference type="PANTHER" id="PTHR43651">
    <property type="entry name" value="1,4-ALPHA-GLUCAN-BRANCHING ENZYME"/>
    <property type="match status" value="1"/>
</dbReference>
<dbReference type="InterPro" id="IPR004193">
    <property type="entry name" value="Glyco_hydro_13_N"/>
</dbReference>
<evidence type="ECO:0000259" key="2">
    <source>
        <dbReference type="Pfam" id="PF02922"/>
    </source>
</evidence>
<dbReference type="AlphaFoldDB" id="A0A9W6YZ94"/>
<dbReference type="GO" id="GO:0003844">
    <property type="term" value="F:1,4-alpha-glucan branching enzyme activity"/>
    <property type="evidence" value="ECO:0007669"/>
    <property type="project" value="TreeGrafter"/>
</dbReference>
<protein>
    <submittedName>
        <fullName evidence="3">Unnamed protein product</fullName>
    </submittedName>
</protein>
<dbReference type="InterPro" id="IPR014756">
    <property type="entry name" value="Ig_E-set"/>
</dbReference>
<dbReference type="GO" id="GO:0005737">
    <property type="term" value="C:cytoplasm"/>
    <property type="evidence" value="ECO:0007669"/>
    <property type="project" value="TreeGrafter"/>
</dbReference>
<evidence type="ECO:0000313" key="4">
    <source>
        <dbReference type="Proteomes" id="UP001165063"/>
    </source>
</evidence>
<dbReference type="FunFam" id="2.60.40.10:FF:001874">
    <property type="entry name" value="1,4-alpha-glucan-branching enzyme"/>
    <property type="match status" value="1"/>
</dbReference>
<gene>
    <name evidence="3" type="ORF">Amon01_000537200</name>
</gene>
<dbReference type="OrthoDB" id="196493at2759"/>
<comment type="pathway">
    <text evidence="1">Glycan biosynthesis; glycogen biosynthesis.</text>
</comment>
<evidence type="ECO:0000256" key="1">
    <source>
        <dbReference type="ARBA" id="ARBA00004964"/>
    </source>
</evidence>
<dbReference type="Proteomes" id="UP001165063">
    <property type="component" value="Unassembled WGS sequence"/>
</dbReference>
<name>A0A9W6YZ94_AMBMO</name>
<dbReference type="Gene3D" id="2.60.40.10">
    <property type="entry name" value="Immunoglobulins"/>
    <property type="match status" value="1"/>
</dbReference>
<dbReference type="PANTHER" id="PTHR43651:SF3">
    <property type="entry name" value="1,4-ALPHA-GLUCAN-BRANCHING ENZYME"/>
    <property type="match status" value="1"/>
</dbReference>
<dbReference type="Pfam" id="PF02922">
    <property type="entry name" value="CBM_48"/>
    <property type="match status" value="1"/>
</dbReference>
<proteinExistence type="predicted"/>
<dbReference type="CDD" id="cd02854">
    <property type="entry name" value="E_set_GBE_euk_N"/>
    <property type="match status" value="1"/>
</dbReference>
<dbReference type="InterPro" id="IPR013783">
    <property type="entry name" value="Ig-like_fold"/>
</dbReference>